<dbReference type="SUPFAM" id="SSF89447">
    <property type="entry name" value="AbrB/MazE/MraZ-like"/>
    <property type="match status" value="1"/>
</dbReference>
<comment type="caution">
    <text evidence="1">The sequence shown here is derived from an EMBL/GenBank/DDBJ whole genome shotgun (WGS) entry which is preliminary data.</text>
</comment>
<accession>A0A1F7I616</accession>
<evidence type="ECO:0000313" key="2">
    <source>
        <dbReference type="Proteomes" id="UP000176803"/>
    </source>
</evidence>
<evidence type="ECO:0008006" key="3">
    <source>
        <dbReference type="Google" id="ProtNLM"/>
    </source>
</evidence>
<gene>
    <name evidence="1" type="ORF">A3F03_03200</name>
</gene>
<dbReference type="AlphaFoldDB" id="A0A1F7I616"/>
<organism evidence="1 2">
    <name type="scientific">Candidatus Roizmanbacteria bacterium RIFCSPHIGHO2_12_FULL_41_11</name>
    <dbReference type="NCBI Taxonomy" id="1802052"/>
    <lineage>
        <taxon>Bacteria</taxon>
        <taxon>Candidatus Roizmaniibacteriota</taxon>
    </lineage>
</organism>
<dbReference type="InterPro" id="IPR037914">
    <property type="entry name" value="SpoVT-AbrB_sf"/>
</dbReference>
<evidence type="ECO:0000313" key="1">
    <source>
        <dbReference type="EMBL" id="OGK38800.1"/>
    </source>
</evidence>
<dbReference type="EMBL" id="MGAC01000001">
    <property type="protein sequence ID" value="OGK38800.1"/>
    <property type="molecule type" value="Genomic_DNA"/>
</dbReference>
<protein>
    <recommendedName>
        <fullName evidence="3">SpoVT-AbrB domain-containing protein</fullName>
    </recommendedName>
</protein>
<dbReference type="Proteomes" id="UP000176803">
    <property type="component" value="Unassembled WGS sequence"/>
</dbReference>
<name>A0A1F7I616_9BACT</name>
<proteinExistence type="predicted"/>
<reference evidence="1 2" key="1">
    <citation type="journal article" date="2016" name="Nat. Commun.">
        <title>Thousands of microbial genomes shed light on interconnected biogeochemical processes in an aquifer system.</title>
        <authorList>
            <person name="Anantharaman K."/>
            <person name="Brown C.T."/>
            <person name="Hug L.A."/>
            <person name="Sharon I."/>
            <person name="Castelle C.J."/>
            <person name="Probst A.J."/>
            <person name="Thomas B.C."/>
            <person name="Singh A."/>
            <person name="Wilkins M.J."/>
            <person name="Karaoz U."/>
            <person name="Brodie E.L."/>
            <person name="Williams K.H."/>
            <person name="Hubbard S.S."/>
            <person name="Banfield J.F."/>
        </authorList>
    </citation>
    <scope>NUCLEOTIDE SEQUENCE [LARGE SCALE GENOMIC DNA]</scope>
</reference>
<dbReference type="Gene3D" id="2.10.260.10">
    <property type="match status" value="1"/>
</dbReference>
<sequence>MNYIQTISKIRGRGQLTIPQEIRQALKWQGDEVLVKIETTFSGFKVERLPVSHPQNPVKKLTPAQWQSINKTMENISRSGKQKISLTNVLRKDRAAHL</sequence>